<keyword evidence="2" id="KW-1185">Reference proteome</keyword>
<dbReference type="HOGENOM" id="CLU_923369_0_0_7"/>
<organism evidence="1 2">
    <name type="scientific">Bilophila wadsworthia (strain 3_1_6)</name>
    <dbReference type="NCBI Taxonomy" id="563192"/>
    <lineage>
        <taxon>Bacteria</taxon>
        <taxon>Pseudomonadati</taxon>
        <taxon>Thermodesulfobacteriota</taxon>
        <taxon>Desulfovibrionia</taxon>
        <taxon>Desulfovibrionales</taxon>
        <taxon>Desulfovibrionaceae</taxon>
        <taxon>Bilophila</taxon>
    </lineage>
</organism>
<gene>
    <name evidence="1" type="ORF">HMPREF0179_01934</name>
</gene>
<dbReference type="STRING" id="563192.HMPREF0179_01934"/>
<reference evidence="1 2" key="2">
    <citation type="submission" date="2013-04" db="EMBL/GenBank/DDBJ databases">
        <title>The Genome Sequence of Bilophila wadsworthia 3_1_6.</title>
        <authorList>
            <consortium name="The Broad Institute Genomics Platform"/>
            <person name="Earl A."/>
            <person name="Ward D."/>
            <person name="Feldgarden M."/>
            <person name="Gevers D."/>
            <person name="Sibley C."/>
            <person name="Strauss J."/>
            <person name="Allen-Vercoe E."/>
            <person name="Walker B."/>
            <person name="Young S."/>
            <person name="Zeng Q."/>
            <person name="Gargeya S."/>
            <person name="Fitzgerald M."/>
            <person name="Haas B."/>
            <person name="Abouelleil A."/>
            <person name="Allen A.W."/>
            <person name="Alvarado L."/>
            <person name="Arachchi H.M."/>
            <person name="Berlin A.M."/>
            <person name="Chapman S.B."/>
            <person name="Gainer-Dewar J."/>
            <person name="Goldberg J."/>
            <person name="Griggs A."/>
            <person name="Gujja S."/>
            <person name="Hansen M."/>
            <person name="Howarth C."/>
            <person name="Imamovic A."/>
            <person name="Ireland A."/>
            <person name="Larimer J."/>
            <person name="McCowan C."/>
            <person name="Murphy C."/>
            <person name="Pearson M."/>
            <person name="Poon T.W."/>
            <person name="Priest M."/>
            <person name="Roberts A."/>
            <person name="Saif S."/>
            <person name="Shea T."/>
            <person name="Sisk P."/>
            <person name="Sykes S."/>
            <person name="Wortman J."/>
            <person name="Nusbaum C."/>
            <person name="Birren B."/>
        </authorList>
    </citation>
    <scope>NUCLEOTIDE SEQUENCE [LARGE SCALE GENOMIC DNA]</scope>
    <source>
        <strain evidence="1 2">3_1_6</strain>
    </source>
</reference>
<reference evidence="1 2" key="1">
    <citation type="submission" date="2010-10" db="EMBL/GenBank/DDBJ databases">
        <authorList>
            <consortium name="The Broad Institute Genome Sequencing Platform"/>
            <person name="Ward D."/>
            <person name="Earl A."/>
            <person name="Feldgarden M."/>
            <person name="Young S.K."/>
            <person name="Gargeya S."/>
            <person name="Zeng Q."/>
            <person name="Alvarado L."/>
            <person name="Berlin A."/>
            <person name="Bochicchio J."/>
            <person name="Chapman S.B."/>
            <person name="Chen Z."/>
            <person name="Freedman E."/>
            <person name="Gellesch M."/>
            <person name="Goldberg J."/>
            <person name="Griggs A."/>
            <person name="Gujja S."/>
            <person name="Heilman E."/>
            <person name="Heiman D."/>
            <person name="Howarth C."/>
            <person name="Mehta T."/>
            <person name="Neiman D."/>
            <person name="Pearson M."/>
            <person name="Roberts A."/>
            <person name="Saif S."/>
            <person name="Shea T."/>
            <person name="Shenoy N."/>
            <person name="Sisk P."/>
            <person name="Stolte C."/>
            <person name="Sykes S."/>
            <person name="White J."/>
            <person name="Yandava C."/>
            <person name="Allen-Vercoe E."/>
            <person name="Sibley C."/>
            <person name="Ambrose C.E."/>
            <person name="Strauss J."/>
            <person name="Daigneault M."/>
            <person name="Haas B."/>
            <person name="Nusbaum C."/>
            <person name="Birren B."/>
        </authorList>
    </citation>
    <scope>NUCLEOTIDE SEQUENCE [LARGE SCALE GENOMIC DNA]</scope>
    <source>
        <strain evidence="1 2">3_1_6</strain>
    </source>
</reference>
<accession>E5Y6U9</accession>
<dbReference type="Proteomes" id="UP000006034">
    <property type="component" value="Unassembled WGS sequence"/>
</dbReference>
<dbReference type="eggNOG" id="ENOG5031BV7">
    <property type="taxonomic scope" value="Bacteria"/>
</dbReference>
<dbReference type="GeneID" id="78084208"/>
<comment type="caution">
    <text evidence="1">The sequence shown here is derived from an EMBL/GenBank/DDBJ whole genome shotgun (WGS) entry which is preliminary data.</text>
</comment>
<dbReference type="EMBL" id="ADCP02000001">
    <property type="protein sequence ID" value="EFV44290.2"/>
    <property type="molecule type" value="Genomic_DNA"/>
</dbReference>
<evidence type="ECO:0000313" key="2">
    <source>
        <dbReference type="Proteomes" id="UP000006034"/>
    </source>
</evidence>
<dbReference type="OrthoDB" id="5464595at2"/>
<name>E5Y6U9_BILW3</name>
<evidence type="ECO:0000313" key="1">
    <source>
        <dbReference type="EMBL" id="EFV44290.2"/>
    </source>
</evidence>
<protein>
    <submittedName>
        <fullName evidence="1">Uncharacterized protein</fullName>
    </submittedName>
</protein>
<proteinExistence type="predicted"/>
<dbReference type="RefSeq" id="WP_016360373.1">
    <property type="nucleotide sequence ID" value="NZ_KE150238.1"/>
</dbReference>
<dbReference type="AlphaFoldDB" id="E5Y6U9"/>
<sequence>MLVQALWPDAVQPLELWRTTYESCWQAFIAGSHAAYGTQIPEFPSAPEPDTGIQTYLLGFDVMEFFRMISTVVPLNSLRYGLDVILEESFEDTASVFPKEREVLFNSLDRLNTEKIFEQYSSDSMLFEKPVCSIPVSSYHFIAHIFADTIMVDRDAAIRHLRYYPLRREVKGITRALVESLLRAAPPESSVADKAAAVPLCERSPQDGKLVFRIPGAVWEGRPDAAVRDAMKEKYPLEVIAYVLLYWCGSQTSGTGHKTPQGRKTHVGRLLAEKEYRDEKSYRNLVDTLLKGTDAYSIVKA</sequence>